<dbReference type="GeneID" id="25734051"/>
<keyword evidence="2" id="KW-1185">Reference proteome</keyword>
<name>A0A0D2LI29_9CHLO</name>
<dbReference type="RefSeq" id="XP_013890679.1">
    <property type="nucleotide sequence ID" value="XM_014035225.1"/>
</dbReference>
<dbReference type="Proteomes" id="UP000054498">
    <property type="component" value="Unassembled WGS sequence"/>
</dbReference>
<dbReference type="EMBL" id="KK106438">
    <property type="protein sequence ID" value="KIY91659.1"/>
    <property type="molecule type" value="Genomic_DNA"/>
</dbReference>
<gene>
    <name evidence="1" type="ORF">MNEG_16305</name>
</gene>
<feature type="non-terminal residue" evidence="1">
    <location>
        <position position="1"/>
    </location>
</feature>
<proteinExistence type="predicted"/>
<dbReference type="AlphaFoldDB" id="A0A0D2LI29"/>
<accession>A0A0D2LI29</accession>
<dbReference type="KEGG" id="mng:MNEG_16305"/>
<organism evidence="1 2">
    <name type="scientific">Monoraphidium neglectum</name>
    <dbReference type="NCBI Taxonomy" id="145388"/>
    <lineage>
        <taxon>Eukaryota</taxon>
        <taxon>Viridiplantae</taxon>
        <taxon>Chlorophyta</taxon>
        <taxon>core chlorophytes</taxon>
        <taxon>Chlorophyceae</taxon>
        <taxon>CS clade</taxon>
        <taxon>Sphaeropleales</taxon>
        <taxon>Selenastraceae</taxon>
        <taxon>Monoraphidium</taxon>
    </lineage>
</organism>
<reference evidence="1 2" key="1">
    <citation type="journal article" date="2013" name="BMC Genomics">
        <title>Reconstruction of the lipid metabolism for the microalga Monoraphidium neglectum from its genome sequence reveals characteristics suitable for biofuel production.</title>
        <authorList>
            <person name="Bogen C."/>
            <person name="Al-Dilaimi A."/>
            <person name="Albersmeier A."/>
            <person name="Wichmann J."/>
            <person name="Grundmann M."/>
            <person name="Rupp O."/>
            <person name="Lauersen K.J."/>
            <person name="Blifernez-Klassen O."/>
            <person name="Kalinowski J."/>
            <person name="Goesmann A."/>
            <person name="Mussgnug J.H."/>
            <person name="Kruse O."/>
        </authorList>
    </citation>
    <scope>NUCLEOTIDE SEQUENCE [LARGE SCALE GENOMIC DNA]</scope>
    <source>
        <strain evidence="1 2">SAG 48.87</strain>
    </source>
</reference>
<evidence type="ECO:0000313" key="2">
    <source>
        <dbReference type="Proteomes" id="UP000054498"/>
    </source>
</evidence>
<evidence type="ECO:0000313" key="1">
    <source>
        <dbReference type="EMBL" id="KIY91659.1"/>
    </source>
</evidence>
<protein>
    <submittedName>
        <fullName evidence="1">Uncharacterized protein</fullName>
    </submittedName>
</protein>
<sequence>DNPAAWRSARDSNGGELWAHLRRVVPEAARCLRSRRQLTGRHFAAADIVDDVIDWVERRLAHHSV</sequence>